<organism evidence="2 3">
    <name type="scientific">Aureobasidium melanogenum</name>
    <name type="common">Aureobasidium pullulans var. melanogenum</name>
    <dbReference type="NCBI Taxonomy" id="46634"/>
    <lineage>
        <taxon>Eukaryota</taxon>
        <taxon>Fungi</taxon>
        <taxon>Dikarya</taxon>
        <taxon>Ascomycota</taxon>
        <taxon>Pezizomycotina</taxon>
        <taxon>Dothideomycetes</taxon>
        <taxon>Dothideomycetidae</taxon>
        <taxon>Dothideales</taxon>
        <taxon>Saccotheciaceae</taxon>
        <taxon>Aureobasidium</taxon>
    </lineage>
</organism>
<gene>
    <name evidence="2" type="ORF">KCU76_g19912</name>
</gene>
<evidence type="ECO:0000256" key="1">
    <source>
        <dbReference type="SAM" id="MobiDB-lite"/>
    </source>
</evidence>
<feature type="compositionally biased region" description="Polar residues" evidence="1">
    <location>
        <begin position="1"/>
        <end position="22"/>
    </location>
</feature>
<evidence type="ECO:0000313" key="3">
    <source>
        <dbReference type="Proteomes" id="UP000779574"/>
    </source>
</evidence>
<dbReference type="Proteomes" id="UP000779574">
    <property type="component" value="Unassembled WGS sequence"/>
</dbReference>
<proteinExistence type="predicted"/>
<feature type="compositionally biased region" description="Gly residues" evidence="1">
    <location>
        <begin position="62"/>
        <end position="75"/>
    </location>
</feature>
<accession>A0A9P8IVD2</accession>
<evidence type="ECO:0000313" key="2">
    <source>
        <dbReference type="EMBL" id="KAG9658412.1"/>
    </source>
</evidence>
<feature type="region of interest" description="Disordered" evidence="1">
    <location>
        <begin position="1"/>
        <end position="82"/>
    </location>
</feature>
<comment type="caution">
    <text evidence="2">The sequence shown here is derived from an EMBL/GenBank/DDBJ whole genome shotgun (WGS) entry which is preliminary data.</text>
</comment>
<reference evidence="2" key="1">
    <citation type="journal article" date="2021" name="J Fungi (Basel)">
        <title>Virulence traits and population genomics of the black yeast Aureobasidium melanogenum.</title>
        <authorList>
            <person name="Cernosa A."/>
            <person name="Sun X."/>
            <person name="Gostincar C."/>
            <person name="Fang C."/>
            <person name="Gunde-Cimerman N."/>
            <person name="Song Z."/>
        </authorList>
    </citation>
    <scope>NUCLEOTIDE SEQUENCE</scope>
    <source>
        <strain evidence="2">EXF-9911</strain>
    </source>
</reference>
<name>A0A9P8IVD2_AURME</name>
<protein>
    <submittedName>
        <fullName evidence="2">Uncharacterized protein</fullName>
    </submittedName>
</protein>
<sequence>MADQLNMGNLSLSESQHAPRQNGNGGFVRSAYIPPHARGSARGPAPMDGAPPMNGHYDGPRPGYGAGRGGGGWGGAPSFTPR</sequence>
<reference evidence="2" key="2">
    <citation type="submission" date="2021-08" db="EMBL/GenBank/DDBJ databases">
        <authorList>
            <person name="Gostincar C."/>
            <person name="Sun X."/>
            <person name="Song Z."/>
            <person name="Gunde-Cimerman N."/>
        </authorList>
    </citation>
    <scope>NUCLEOTIDE SEQUENCE</scope>
    <source>
        <strain evidence="2">EXF-9911</strain>
    </source>
</reference>
<feature type="non-terminal residue" evidence="2">
    <location>
        <position position="1"/>
    </location>
</feature>
<dbReference type="EMBL" id="JAHFXF010002266">
    <property type="protein sequence ID" value="KAG9658412.1"/>
    <property type="molecule type" value="Genomic_DNA"/>
</dbReference>
<dbReference type="AlphaFoldDB" id="A0A9P8IVD2"/>